<accession>A0A6M8PY03</accession>
<organism evidence="1">
    <name type="scientific">Ombrophytum subterraneum</name>
    <dbReference type="NCBI Taxonomy" id="50155"/>
    <lineage>
        <taxon>Eukaryota</taxon>
        <taxon>Viridiplantae</taxon>
        <taxon>Streptophyta</taxon>
        <taxon>Embryophyta</taxon>
        <taxon>Tracheophyta</taxon>
        <taxon>Spermatophyta</taxon>
        <taxon>Magnoliopsida</taxon>
        <taxon>eudicotyledons</taxon>
        <taxon>Gunneridae</taxon>
        <taxon>Pentapetalae</taxon>
        <taxon>Santalales</taxon>
        <taxon>Balanophoraceae</taxon>
        <taxon>Ombrophytum</taxon>
    </lineage>
</organism>
<proteinExistence type="predicted"/>
<evidence type="ECO:0000313" key="1">
    <source>
        <dbReference type="EMBL" id="QKI32022.1"/>
    </source>
</evidence>
<geneLocation type="mitochondrion" evidence="1"/>
<name>A0A6M8PY03_9MAGN</name>
<dbReference type="AlphaFoldDB" id="A0A6M8PY03"/>
<dbReference type="EMBL" id="MT076296">
    <property type="protein sequence ID" value="QKI32022.1"/>
    <property type="molecule type" value="Genomic_DNA"/>
</dbReference>
<reference evidence="1" key="1">
    <citation type="journal article" date="2020" name="Plant Mol. Biol.">
        <title>Multichromosomal structure and foreign tracts in the Ombrophytum subterraneum (Balanophoraceae) mitochondrial genome.</title>
        <authorList>
            <person name="Roulet M.E."/>
            <person name="Garcia L.E."/>
            <person name="Gandini C.L."/>
            <person name="Sato H."/>
            <person name="Ponce G."/>
            <person name="Sanchez-Puerta M.V."/>
        </authorList>
    </citation>
    <scope>NUCLEOTIDE SEQUENCE</scope>
    <source>
        <tissue evidence="1">Tuber</tissue>
    </source>
</reference>
<gene>
    <name evidence="1" type="primary">orf116a</name>
</gene>
<protein>
    <submittedName>
        <fullName evidence="1">Uncharacterized protein</fullName>
    </submittedName>
</protein>
<keyword evidence="1" id="KW-0496">Mitochondrion</keyword>
<sequence length="116" mass="13300">MNERILFKVKVPSGREEEPTLACLLSCLRALLCFDLKANRRLIKFNYLYDDSHPLFLQPSMTKGLTHIFILSMKSSDFLLNVLLFVNHPPREIVPPKRRCLKVVGGTSCRNACHLT</sequence>